<accession>A0ABQ6HYA7</accession>
<gene>
    <name evidence="2" type="ORF">GCM10025864_12440</name>
</gene>
<proteinExistence type="predicted"/>
<sequence length="80" mass="7416">MPEQPVSPGAPAPDDVPSPGVDLAAAAFPGLAQVAGAAAGDTPFLVVAGDDDAGVCVDGVCALPSGSTDAGPDSGAPSDD</sequence>
<feature type="region of interest" description="Disordered" evidence="1">
    <location>
        <begin position="1"/>
        <end position="21"/>
    </location>
</feature>
<dbReference type="Proteomes" id="UP001157091">
    <property type="component" value="Unassembled WGS sequence"/>
</dbReference>
<dbReference type="EMBL" id="BSUK01000001">
    <property type="protein sequence ID" value="GMA23485.1"/>
    <property type="molecule type" value="Genomic_DNA"/>
</dbReference>
<name>A0ABQ6HYA7_9MICO</name>
<comment type="caution">
    <text evidence="2">The sequence shown here is derived from an EMBL/GenBank/DDBJ whole genome shotgun (WGS) entry which is preliminary data.</text>
</comment>
<evidence type="ECO:0000256" key="1">
    <source>
        <dbReference type="SAM" id="MobiDB-lite"/>
    </source>
</evidence>
<evidence type="ECO:0000313" key="3">
    <source>
        <dbReference type="Proteomes" id="UP001157091"/>
    </source>
</evidence>
<evidence type="ECO:0000313" key="2">
    <source>
        <dbReference type="EMBL" id="GMA23485.1"/>
    </source>
</evidence>
<organism evidence="2 3">
    <name type="scientific">Luteimicrobium album</name>
    <dbReference type="NCBI Taxonomy" id="1054550"/>
    <lineage>
        <taxon>Bacteria</taxon>
        <taxon>Bacillati</taxon>
        <taxon>Actinomycetota</taxon>
        <taxon>Actinomycetes</taxon>
        <taxon>Micrococcales</taxon>
        <taxon>Luteimicrobium</taxon>
    </lineage>
</organism>
<dbReference type="RefSeq" id="WP_284292489.1">
    <property type="nucleotide sequence ID" value="NZ_BSUK01000001.1"/>
</dbReference>
<keyword evidence="3" id="KW-1185">Reference proteome</keyword>
<protein>
    <submittedName>
        <fullName evidence="2">Uncharacterized protein</fullName>
    </submittedName>
</protein>
<reference evidence="3" key="1">
    <citation type="journal article" date="2019" name="Int. J. Syst. Evol. Microbiol.">
        <title>The Global Catalogue of Microorganisms (GCM) 10K type strain sequencing project: providing services to taxonomists for standard genome sequencing and annotation.</title>
        <authorList>
            <consortium name="The Broad Institute Genomics Platform"/>
            <consortium name="The Broad Institute Genome Sequencing Center for Infectious Disease"/>
            <person name="Wu L."/>
            <person name="Ma J."/>
        </authorList>
    </citation>
    <scope>NUCLEOTIDE SEQUENCE [LARGE SCALE GENOMIC DNA]</scope>
    <source>
        <strain evidence="3">NBRC 106348</strain>
    </source>
</reference>